<reference evidence="3 4" key="1">
    <citation type="submission" date="2019-03" db="EMBL/GenBank/DDBJ databases">
        <title>Sequencing 23 genomes of Wallemia ichthyophaga.</title>
        <authorList>
            <person name="Gostincar C."/>
        </authorList>
    </citation>
    <scope>NUCLEOTIDE SEQUENCE [LARGE SCALE GENOMIC DNA]</scope>
    <source>
        <strain evidence="2 4">EXF-6200</strain>
        <strain evidence="1 3">EXF-8621</strain>
    </source>
</reference>
<organism evidence="1 3">
    <name type="scientific">Wallemia ichthyophaga</name>
    <dbReference type="NCBI Taxonomy" id="245174"/>
    <lineage>
        <taxon>Eukaryota</taxon>
        <taxon>Fungi</taxon>
        <taxon>Dikarya</taxon>
        <taxon>Basidiomycota</taxon>
        <taxon>Wallemiomycotina</taxon>
        <taxon>Wallemiomycetes</taxon>
        <taxon>Wallemiales</taxon>
        <taxon>Wallemiaceae</taxon>
        <taxon>Wallemia</taxon>
    </lineage>
</organism>
<proteinExistence type="predicted"/>
<dbReference type="PANTHER" id="PTHR36986:SF1">
    <property type="entry name" value="UPF0643 PROTEIN PB2B2.08"/>
    <property type="match status" value="1"/>
</dbReference>
<dbReference type="AlphaFoldDB" id="A0A4T0K7W9"/>
<dbReference type="Proteomes" id="UP000310689">
    <property type="component" value="Unassembled WGS sequence"/>
</dbReference>
<sequence>MFTGNPVDLPPLETAIDFGVTAISQTTESIDEASKLLSRALASFKHVTDDYATLPYEVSFNWDEIELPEDLEKEYYCVVFRSKRKADVDPDLYTADRLAHEEAVVASQGNLLKYCEFPAALWQGRLILRLGFGSAKADTRECLATCIWSSQSWAKRASKLPKHVQAAKLSKDAYESFQLERFRLIKPLGTRKLNLERV</sequence>
<evidence type="ECO:0000313" key="2">
    <source>
        <dbReference type="EMBL" id="TIB32868.1"/>
    </source>
</evidence>
<dbReference type="PANTHER" id="PTHR36986">
    <property type="entry name" value="UPF0643 PROTEIN PB2B2.08"/>
    <property type="match status" value="1"/>
</dbReference>
<evidence type="ECO:0000313" key="4">
    <source>
        <dbReference type="Proteomes" id="UP000310689"/>
    </source>
</evidence>
<accession>A0A4T0K7W9</accession>
<dbReference type="Proteomes" id="UP000306954">
    <property type="component" value="Unassembled WGS sequence"/>
</dbReference>
<evidence type="ECO:0000313" key="3">
    <source>
        <dbReference type="Proteomes" id="UP000306954"/>
    </source>
</evidence>
<dbReference type="EMBL" id="SPOI01000195">
    <property type="protein sequence ID" value="TIB32868.1"/>
    <property type="molecule type" value="Genomic_DNA"/>
</dbReference>
<comment type="caution">
    <text evidence="1">The sequence shown here is derived from an EMBL/GenBank/DDBJ whole genome shotgun (WGS) entry which is preliminary data.</text>
</comment>
<name>A0A4T0K7W9_WALIC</name>
<protein>
    <submittedName>
        <fullName evidence="1">Uncharacterized protein</fullName>
    </submittedName>
</protein>
<gene>
    <name evidence="2" type="ORF">E3P86_03076</name>
    <name evidence="1" type="ORF">E3P90_01857</name>
</gene>
<dbReference type="EMBL" id="SPOF01000017">
    <property type="protein sequence ID" value="TIB12782.1"/>
    <property type="molecule type" value="Genomic_DNA"/>
</dbReference>
<evidence type="ECO:0000313" key="1">
    <source>
        <dbReference type="EMBL" id="TIB12782.1"/>
    </source>
</evidence>